<dbReference type="Pfam" id="PF00271">
    <property type="entry name" value="Helicase_C"/>
    <property type="match status" value="1"/>
</dbReference>
<keyword evidence="4" id="KW-0067">ATP-binding</keyword>
<organism evidence="4 5">
    <name type="scientific">Sphingobacterium paludis</name>
    <dbReference type="NCBI Taxonomy" id="1476465"/>
    <lineage>
        <taxon>Bacteria</taxon>
        <taxon>Pseudomonadati</taxon>
        <taxon>Bacteroidota</taxon>
        <taxon>Sphingobacteriia</taxon>
        <taxon>Sphingobacteriales</taxon>
        <taxon>Sphingobacteriaceae</taxon>
        <taxon>Sphingobacterium</taxon>
    </lineage>
</organism>
<evidence type="ECO:0000256" key="1">
    <source>
        <dbReference type="ARBA" id="ARBA00022801"/>
    </source>
</evidence>
<dbReference type="SMART" id="SM00487">
    <property type="entry name" value="DEXDc"/>
    <property type="match status" value="1"/>
</dbReference>
<dbReference type="Proteomes" id="UP000294752">
    <property type="component" value="Unassembled WGS sequence"/>
</dbReference>
<sequence length="977" mass="113064">MFCSNLCILEPFFRALFHLMQQVDNTLPFKLVYALGEHPYLGFLIEPHIVQLNPNGSYSLSYKRIFTNTAGDFAAALDETDRQLIQLLDEIEQTNIIKRYNKKAMRPVDFFGKIFDQKIFAFIRPKIEQKMLSVLALLPGKPLFLMSKDGYPADQPLQIATQPTSILFHFRRNDEETRYFPTLKYEGNRLDFMYKGAQVVINKQAWLLLENTLYHFDQEIDGKKLSPFLQKRYIAVPRSTEKKYFETFVTGLIEKHNVYAEGFTIKTHKENATPLLKLFYVSSGQSFVQLSFYYGPYEFASGAEYPVTVRLEHIEETDDYIFHRIKRSLAWEQKQVSYLEQLGLQKKDALFGSYIFPQEGASILEWLNTHEEQLLAVGFLIKQAKGDKRIIIGKTTLEISIEEGNDWFDIHAVAYFGTHEVPFIELREHILNKIREFQLPTGEIAIIPEEWFSQYEHLFQFTTRKDSLKLSKTHIGLLYEISEHTQISFHRKLEQLLNFDQIDEAPLPQSFKGELRAYQRAGYNWFHFLQHYKFGGCLADDMGLGKTVQTLALLQQQKEMLHKTDQTKVSLLILPTSLIYNWQKEAEKFAPELRLLIHAGSNRLRDPFGFSHFDLIITTYGIARSDEQLFSKFFFNYIILDESQHIKNPTSKSFKAIKALKSRNKLALSGTPIENSVGDIWSQMHFANPGLLGSYSYFQKEFVTPIEKKKDEDKATRLQAIIKPFILRRTKDQVAKELPPKTEQTIYCEMLEEQAELYESTKSEYRNAILDNALKQNGKGNQIILLQGLTKLRQIANHPHMLGEDHALPSGKFETVVEMINSVSAEGHKVLIFSQFVKHLHLFRTYFEAKNMSYAYLDGSTRDRAEAVSTFKENPGTNLFLISIKAGGVGLNLTEADYVFILDPWWNPAVEQQAVDRSHRIGQTKNVFIYKFISKDTVEEKILALQNRKKAISSTLITTEESFVKSLSTEDIQELLR</sequence>
<reference evidence="4 5" key="1">
    <citation type="submission" date="2019-03" db="EMBL/GenBank/DDBJ databases">
        <title>Genomic Encyclopedia of Type Strains, Phase III (KMG-III): the genomes of soil and plant-associated and newly described type strains.</title>
        <authorList>
            <person name="Whitman W."/>
        </authorList>
    </citation>
    <scope>NUCLEOTIDE SEQUENCE [LARGE SCALE GENOMIC DNA]</scope>
    <source>
        <strain evidence="4 5">CGMCC 1.12801</strain>
    </source>
</reference>
<feature type="domain" description="Helicase C-terminal" evidence="3">
    <location>
        <begin position="815"/>
        <end position="968"/>
    </location>
</feature>
<dbReference type="CDD" id="cd18793">
    <property type="entry name" value="SF2_C_SNF"/>
    <property type="match status" value="1"/>
</dbReference>
<dbReference type="PROSITE" id="PS51194">
    <property type="entry name" value="HELICASE_CTER"/>
    <property type="match status" value="1"/>
</dbReference>
<dbReference type="SMART" id="SM00490">
    <property type="entry name" value="HELICc"/>
    <property type="match status" value="1"/>
</dbReference>
<dbReference type="InterPro" id="IPR038718">
    <property type="entry name" value="SNF2-like_sf"/>
</dbReference>
<keyword evidence="4" id="KW-0547">Nucleotide-binding</keyword>
<evidence type="ECO:0000259" key="3">
    <source>
        <dbReference type="PROSITE" id="PS51194"/>
    </source>
</evidence>
<evidence type="ECO:0000313" key="4">
    <source>
        <dbReference type="EMBL" id="TDS14522.1"/>
    </source>
</evidence>
<dbReference type="SUPFAM" id="SSF52540">
    <property type="entry name" value="P-loop containing nucleoside triphosphate hydrolases"/>
    <property type="match status" value="2"/>
</dbReference>
<feature type="domain" description="Helicase ATP-binding" evidence="2">
    <location>
        <begin position="527"/>
        <end position="690"/>
    </location>
</feature>
<dbReference type="InterPro" id="IPR049730">
    <property type="entry name" value="SNF2/RAD54-like_C"/>
</dbReference>
<keyword evidence="4" id="KW-0347">Helicase</keyword>
<comment type="caution">
    <text evidence="4">The sequence shown here is derived from an EMBL/GenBank/DDBJ whole genome shotgun (WGS) entry which is preliminary data.</text>
</comment>
<evidence type="ECO:0000313" key="5">
    <source>
        <dbReference type="Proteomes" id="UP000294752"/>
    </source>
</evidence>
<dbReference type="GO" id="GO:0004386">
    <property type="term" value="F:helicase activity"/>
    <property type="evidence" value="ECO:0007669"/>
    <property type="project" value="UniProtKB-KW"/>
</dbReference>
<dbReference type="InterPro" id="IPR001650">
    <property type="entry name" value="Helicase_C-like"/>
</dbReference>
<dbReference type="EMBL" id="SNZV01000003">
    <property type="protein sequence ID" value="TDS14522.1"/>
    <property type="molecule type" value="Genomic_DNA"/>
</dbReference>
<gene>
    <name evidence="4" type="ORF">B0I21_10315</name>
</gene>
<dbReference type="CDD" id="cd18012">
    <property type="entry name" value="DEXQc_arch_SWI2_SNF2"/>
    <property type="match status" value="1"/>
</dbReference>
<dbReference type="AlphaFoldDB" id="A0A4R7D2K8"/>
<dbReference type="InterPro" id="IPR027417">
    <property type="entry name" value="P-loop_NTPase"/>
</dbReference>
<dbReference type="Gene3D" id="3.40.50.10810">
    <property type="entry name" value="Tandem AAA-ATPase domain"/>
    <property type="match status" value="1"/>
</dbReference>
<dbReference type="PANTHER" id="PTHR10799">
    <property type="entry name" value="SNF2/RAD54 HELICASE FAMILY"/>
    <property type="match status" value="1"/>
</dbReference>
<dbReference type="GO" id="GO:0005524">
    <property type="term" value="F:ATP binding"/>
    <property type="evidence" value="ECO:0007669"/>
    <property type="project" value="InterPro"/>
</dbReference>
<proteinExistence type="predicted"/>
<dbReference type="PROSITE" id="PS51192">
    <property type="entry name" value="HELICASE_ATP_BIND_1"/>
    <property type="match status" value="1"/>
</dbReference>
<keyword evidence="1" id="KW-0378">Hydrolase</keyword>
<evidence type="ECO:0000259" key="2">
    <source>
        <dbReference type="PROSITE" id="PS51192"/>
    </source>
</evidence>
<dbReference type="InterPro" id="IPR000330">
    <property type="entry name" value="SNF2_N"/>
</dbReference>
<name>A0A4R7D2K8_9SPHI</name>
<dbReference type="GO" id="GO:0016787">
    <property type="term" value="F:hydrolase activity"/>
    <property type="evidence" value="ECO:0007669"/>
    <property type="project" value="UniProtKB-KW"/>
</dbReference>
<protein>
    <submittedName>
        <fullName evidence="4">SNF2 family DNA or RNA helicase</fullName>
    </submittedName>
</protein>
<dbReference type="Gene3D" id="3.40.50.300">
    <property type="entry name" value="P-loop containing nucleotide triphosphate hydrolases"/>
    <property type="match status" value="1"/>
</dbReference>
<accession>A0A4R7D2K8</accession>
<keyword evidence="5" id="KW-1185">Reference proteome</keyword>
<dbReference type="Pfam" id="PF00176">
    <property type="entry name" value="SNF2-rel_dom"/>
    <property type="match status" value="1"/>
</dbReference>
<dbReference type="InterPro" id="IPR014001">
    <property type="entry name" value="Helicase_ATP-bd"/>
</dbReference>